<name>A0A0V1HLA6_9BILA</name>
<dbReference type="AlphaFoldDB" id="A0A0V1HLA6"/>
<organism evidence="1 2">
    <name type="scientific">Trichinella zimbabwensis</name>
    <dbReference type="NCBI Taxonomy" id="268475"/>
    <lineage>
        <taxon>Eukaryota</taxon>
        <taxon>Metazoa</taxon>
        <taxon>Ecdysozoa</taxon>
        <taxon>Nematoda</taxon>
        <taxon>Enoplea</taxon>
        <taxon>Dorylaimia</taxon>
        <taxon>Trichinellida</taxon>
        <taxon>Trichinellidae</taxon>
        <taxon>Trichinella</taxon>
    </lineage>
</organism>
<accession>A0A0V1HLA6</accession>
<evidence type="ECO:0000313" key="1">
    <source>
        <dbReference type="EMBL" id="KRZ11270.1"/>
    </source>
</evidence>
<dbReference type="STRING" id="268475.A0A0V1HLA6"/>
<gene>
    <name evidence="1" type="ORF">T11_545</name>
</gene>
<protein>
    <recommendedName>
        <fullName evidence="3">PiggyBac transposable element-derived protein domain-containing protein</fullName>
    </recommendedName>
</protein>
<evidence type="ECO:0000313" key="2">
    <source>
        <dbReference type="Proteomes" id="UP000055024"/>
    </source>
</evidence>
<evidence type="ECO:0008006" key="3">
    <source>
        <dbReference type="Google" id="ProtNLM"/>
    </source>
</evidence>
<dbReference type="Proteomes" id="UP000055024">
    <property type="component" value="Unassembled WGS sequence"/>
</dbReference>
<dbReference type="OrthoDB" id="6077919at2759"/>
<comment type="caution">
    <text evidence="1">The sequence shown here is derived from an EMBL/GenBank/DDBJ whole genome shotgun (WGS) entry which is preliminary data.</text>
</comment>
<reference evidence="1 2" key="1">
    <citation type="submission" date="2015-01" db="EMBL/GenBank/DDBJ databases">
        <title>Evolution of Trichinella species and genotypes.</title>
        <authorList>
            <person name="Korhonen P.K."/>
            <person name="Edoardo P."/>
            <person name="Giuseppe L.R."/>
            <person name="Gasser R.B."/>
        </authorList>
    </citation>
    <scope>NUCLEOTIDE SEQUENCE [LARGE SCALE GENOMIC DNA]</scope>
    <source>
        <strain evidence="1">ISS1029</strain>
    </source>
</reference>
<dbReference type="EMBL" id="JYDP01000051">
    <property type="protein sequence ID" value="KRZ11270.1"/>
    <property type="molecule type" value="Genomic_DNA"/>
</dbReference>
<keyword evidence="2" id="KW-1185">Reference proteome</keyword>
<proteinExistence type="predicted"/>
<sequence>MLTSYVPKKGCAVVILSSQHCGNYVSKGETNFKPQVICDYNKTKGAVDTVDKMLKNYSMPEKHKTLAAGSSHGHVGHGRT</sequence>